<dbReference type="EMBL" id="CP097503">
    <property type="protein sequence ID" value="URD80390.1"/>
    <property type="molecule type" value="Genomic_DNA"/>
</dbReference>
<evidence type="ECO:0000313" key="2">
    <source>
        <dbReference type="EMBL" id="URD80646.1"/>
    </source>
</evidence>
<proteinExistence type="predicted"/>
<dbReference type="EMBL" id="CP097503">
    <property type="protein sequence ID" value="URD80646.1"/>
    <property type="molecule type" value="Genomic_DNA"/>
</dbReference>
<name>A0A9E7EPI6_9LILI</name>
<dbReference type="Proteomes" id="UP001055439">
    <property type="component" value="Chromosome 10"/>
</dbReference>
<gene>
    <name evidence="2" type="ORF">MUK42_05780</name>
    <name evidence="1" type="ORF">MUK42_05946</name>
</gene>
<organism evidence="1 3">
    <name type="scientific">Musa troglodytarum</name>
    <name type="common">fe'i banana</name>
    <dbReference type="NCBI Taxonomy" id="320322"/>
    <lineage>
        <taxon>Eukaryota</taxon>
        <taxon>Viridiplantae</taxon>
        <taxon>Streptophyta</taxon>
        <taxon>Embryophyta</taxon>
        <taxon>Tracheophyta</taxon>
        <taxon>Spermatophyta</taxon>
        <taxon>Magnoliopsida</taxon>
        <taxon>Liliopsida</taxon>
        <taxon>Zingiberales</taxon>
        <taxon>Musaceae</taxon>
        <taxon>Musa</taxon>
    </lineage>
</organism>
<dbReference type="AlphaFoldDB" id="A0A9E7EPI6"/>
<accession>A0A9E7EPI6</accession>
<dbReference type="EMBL" id="CP097503">
    <property type="protein sequence ID" value="URD80647.1"/>
    <property type="molecule type" value="Genomic_DNA"/>
</dbReference>
<reference evidence="1" key="1">
    <citation type="submission" date="2022-05" db="EMBL/GenBank/DDBJ databases">
        <title>The Musa troglodytarum L. genome provides insights into the mechanism of non-climacteric behaviour and enrichment of carotenoids.</title>
        <authorList>
            <person name="Wang J."/>
        </authorList>
    </citation>
    <scope>NUCLEOTIDE SEQUENCE</scope>
    <source>
        <tissue evidence="1">Leaf</tissue>
    </source>
</reference>
<keyword evidence="3" id="KW-1185">Reference proteome</keyword>
<dbReference type="EMBL" id="CP097503">
    <property type="protein sequence ID" value="URD80391.1"/>
    <property type="molecule type" value="Genomic_DNA"/>
</dbReference>
<protein>
    <submittedName>
        <fullName evidence="1">Uncharacterized protein</fullName>
    </submittedName>
</protein>
<evidence type="ECO:0000313" key="1">
    <source>
        <dbReference type="EMBL" id="URD80391.1"/>
    </source>
</evidence>
<evidence type="ECO:0000313" key="3">
    <source>
        <dbReference type="Proteomes" id="UP001055439"/>
    </source>
</evidence>
<sequence>MRREKLRMLKRVMRLVVSFLGPRDWLSLINFLGAISAKRFISLRWMSR</sequence>